<proteinExistence type="predicted"/>
<organism evidence="1 2">
    <name type="scientific">Cotesia congregata</name>
    <name type="common">Parasitoid wasp</name>
    <name type="synonym">Apanteles congregatus</name>
    <dbReference type="NCBI Taxonomy" id="51543"/>
    <lineage>
        <taxon>Eukaryota</taxon>
        <taxon>Metazoa</taxon>
        <taxon>Ecdysozoa</taxon>
        <taxon>Arthropoda</taxon>
        <taxon>Hexapoda</taxon>
        <taxon>Insecta</taxon>
        <taxon>Pterygota</taxon>
        <taxon>Neoptera</taxon>
        <taxon>Endopterygota</taxon>
        <taxon>Hymenoptera</taxon>
        <taxon>Apocrita</taxon>
        <taxon>Ichneumonoidea</taxon>
        <taxon>Braconidae</taxon>
        <taxon>Microgastrinae</taxon>
        <taxon>Cotesia</taxon>
    </lineage>
</organism>
<evidence type="ECO:0000313" key="1">
    <source>
        <dbReference type="EMBL" id="CAG5081614.1"/>
    </source>
</evidence>
<gene>
    <name evidence="1" type="ORF">HICCMSTLAB_LOCUS3335</name>
</gene>
<accession>A0A8J2H777</accession>
<protein>
    <submittedName>
        <fullName evidence="1">Uncharacterized protein</fullName>
    </submittedName>
</protein>
<name>A0A8J2H777_COTCN</name>
<reference evidence="1" key="1">
    <citation type="submission" date="2021-04" db="EMBL/GenBank/DDBJ databases">
        <authorList>
            <person name="Chebbi M.A.C M."/>
        </authorList>
    </citation>
    <scope>NUCLEOTIDE SEQUENCE</scope>
</reference>
<comment type="caution">
    <text evidence="1">The sequence shown here is derived from an EMBL/GenBank/DDBJ whole genome shotgun (WGS) entry which is preliminary data.</text>
</comment>
<evidence type="ECO:0000313" key="2">
    <source>
        <dbReference type="Proteomes" id="UP000786811"/>
    </source>
</evidence>
<dbReference type="AlphaFoldDB" id="A0A8J2H777"/>
<sequence>MLSVEMLNLKSLFKVGRNKRSSSKFRLVRLRCPRNHARACTGILFHCDCEWDPVQKKKKKKKKKKFIELSVC</sequence>
<dbReference type="Proteomes" id="UP000786811">
    <property type="component" value="Unassembled WGS sequence"/>
</dbReference>
<keyword evidence="2" id="KW-1185">Reference proteome</keyword>
<dbReference type="EMBL" id="CAJNRD030001118">
    <property type="protein sequence ID" value="CAG5081614.1"/>
    <property type="molecule type" value="Genomic_DNA"/>
</dbReference>